<feature type="domain" description="DUF1468" evidence="2">
    <location>
        <begin position="20"/>
        <end position="162"/>
    </location>
</feature>
<evidence type="ECO:0000259" key="2">
    <source>
        <dbReference type="Pfam" id="PF07331"/>
    </source>
</evidence>
<organism evidence="3">
    <name type="scientific">Pseudomonas saudimassiliensis</name>
    <dbReference type="NCBI Taxonomy" id="1461581"/>
    <lineage>
        <taxon>Bacteria</taxon>
        <taxon>Pseudomonadati</taxon>
        <taxon>Pseudomonadota</taxon>
        <taxon>Gammaproteobacteria</taxon>
        <taxon>Pseudomonadales</taxon>
        <taxon>Pseudomonadaceae</taxon>
        <taxon>Pseudomonas</taxon>
    </lineage>
</organism>
<evidence type="ECO:0000256" key="1">
    <source>
        <dbReference type="SAM" id="Phobius"/>
    </source>
</evidence>
<accession>A0A078MDL9</accession>
<proteinExistence type="predicted"/>
<dbReference type="AlphaFoldDB" id="A0A078MDL9"/>
<keyword evidence="1" id="KW-0812">Transmembrane</keyword>
<feature type="transmembrane region" description="Helical" evidence="1">
    <location>
        <begin position="136"/>
        <end position="154"/>
    </location>
</feature>
<dbReference type="EMBL" id="LM997413">
    <property type="protein sequence ID" value="CEA04360.1"/>
    <property type="molecule type" value="Genomic_DNA"/>
</dbReference>
<protein>
    <submittedName>
        <fullName evidence="3">Tripartite tricarboxylate transporter TctB family protein</fullName>
    </submittedName>
</protein>
<feature type="transmembrane region" description="Helical" evidence="1">
    <location>
        <begin position="16"/>
        <end position="36"/>
    </location>
</feature>
<dbReference type="InterPro" id="IPR009936">
    <property type="entry name" value="DUF1468"/>
</dbReference>
<keyword evidence="1" id="KW-1133">Transmembrane helix</keyword>
<feature type="transmembrane region" description="Helical" evidence="1">
    <location>
        <begin position="56"/>
        <end position="78"/>
    </location>
</feature>
<dbReference type="Pfam" id="PF07331">
    <property type="entry name" value="TctB"/>
    <property type="match status" value="1"/>
</dbReference>
<keyword evidence="1" id="KW-0472">Membrane</keyword>
<name>A0A078MDL9_9PSED</name>
<gene>
    <name evidence="3" type="ORF">BN1049_01489</name>
</gene>
<sequence>MKEEREGKAAVRPANIGNVIIGLVIFVCSLFFVFYLVPNHIQEPPFLQNPMMSPKFLPNIVGWLTLVFSLLLAFDGIFGKASTEQASQEANAPVLRWGAMLLALAIYLLCFEALGAIIAGILATLILFVAHPVRTWWLYSLAVVLPVVVAFIFIKVMNVPLPLLFL</sequence>
<dbReference type="PATRIC" id="fig|1461581.3.peg.1466"/>
<feature type="transmembrane region" description="Helical" evidence="1">
    <location>
        <begin position="99"/>
        <end position="130"/>
    </location>
</feature>
<dbReference type="OrthoDB" id="6893601at2"/>
<dbReference type="RefSeq" id="WP_044499120.1">
    <property type="nucleotide sequence ID" value="NZ_LK391969.1"/>
</dbReference>
<evidence type="ECO:0000313" key="3">
    <source>
        <dbReference type="EMBL" id="CEA04360.1"/>
    </source>
</evidence>
<reference evidence="3" key="1">
    <citation type="submission" date="2014-07" db="EMBL/GenBank/DDBJ databases">
        <authorList>
            <person name="Urmite Genomes Urmite Genomes"/>
        </authorList>
    </citation>
    <scope>NUCLEOTIDE SEQUENCE</scope>
    <source>
        <strain evidence="3">12M76_air</strain>
    </source>
</reference>
<dbReference type="EMBL" id="LK391969">
    <property type="protein sequence ID" value="CEF26556.1"/>
    <property type="molecule type" value="Genomic_DNA"/>
</dbReference>